<protein>
    <submittedName>
        <fullName evidence="2">Uncharacterized protein</fullName>
    </submittedName>
</protein>
<evidence type="ECO:0000313" key="3">
    <source>
        <dbReference type="Proteomes" id="UP001499854"/>
    </source>
</evidence>
<proteinExistence type="predicted"/>
<accession>A0ABN2T938</accession>
<evidence type="ECO:0000313" key="2">
    <source>
        <dbReference type="EMBL" id="GAA2001467.1"/>
    </source>
</evidence>
<dbReference type="RefSeq" id="WP_344662346.1">
    <property type="nucleotide sequence ID" value="NZ_BAAAQM010000071.1"/>
</dbReference>
<organism evidence="2 3">
    <name type="scientific">Catenulispora subtropica</name>
    <dbReference type="NCBI Taxonomy" id="450798"/>
    <lineage>
        <taxon>Bacteria</taxon>
        <taxon>Bacillati</taxon>
        <taxon>Actinomycetota</taxon>
        <taxon>Actinomycetes</taxon>
        <taxon>Catenulisporales</taxon>
        <taxon>Catenulisporaceae</taxon>
        <taxon>Catenulispora</taxon>
    </lineage>
</organism>
<dbReference type="EMBL" id="BAAAQM010000071">
    <property type="protein sequence ID" value="GAA2001467.1"/>
    <property type="molecule type" value="Genomic_DNA"/>
</dbReference>
<reference evidence="2 3" key="1">
    <citation type="journal article" date="2019" name="Int. J. Syst. Evol. Microbiol.">
        <title>The Global Catalogue of Microorganisms (GCM) 10K type strain sequencing project: providing services to taxonomists for standard genome sequencing and annotation.</title>
        <authorList>
            <consortium name="The Broad Institute Genomics Platform"/>
            <consortium name="The Broad Institute Genome Sequencing Center for Infectious Disease"/>
            <person name="Wu L."/>
            <person name="Ma J."/>
        </authorList>
    </citation>
    <scope>NUCLEOTIDE SEQUENCE [LARGE SCALE GENOMIC DNA]</scope>
    <source>
        <strain evidence="2 3">JCM 16013</strain>
    </source>
</reference>
<dbReference type="Proteomes" id="UP001499854">
    <property type="component" value="Unassembled WGS sequence"/>
</dbReference>
<comment type="caution">
    <text evidence="2">The sequence shown here is derived from an EMBL/GenBank/DDBJ whole genome shotgun (WGS) entry which is preliminary data.</text>
</comment>
<evidence type="ECO:0000256" key="1">
    <source>
        <dbReference type="SAM" id="MobiDB-lite"/>
    </source>
</evidence>
<gene>
    <name evidence="2" type="ORF">GCM10009838_79100</name>
</gene>
<sequence length="113" mass="12087">MIETEWPRWMADCPGCAALITAVTQATAARPHGEIEAVRDHLVDAHLARIPDYVEDCANCQEWRALAASPEGLKPKIVPVLGREGPAAPCRSPVPALRPLRLTDGASASPASR</sequence>
<keyword evidence="3" id="KW-1185">Reference proteome</keyword>
<name>A0ABN2T938_9ACTN</name>
<feature type="region of interest" description="Disordered" evidence="1">
    <location>
        <begin position="89"/>
        <end position="113"/>
    </location>
</feature>